<evidence type="ECO:0000313" key="6">
    <source>
        <dbReference type="Proteomes" id="UP000269438"/>
    </source>
</evidence>
<gene>
    <name evidence="5" type="ORF">D9V34_11700</name>
</gene>
<proteinExistence type="inferred from homology"/>
<reference evidence="5 6" key="1">
    <citation type="submission" date="2018-10" db="EMBL/GenBank/DDBJ databases">
        <authorList>
            <person name="Li J."/>
        </authorList>
    </citation>
    <scope>NUCLEOTIDE SEQUENCE [LARGE SCALE GENOMIC DNA]</scope>
    <source>
        <strain evidence="5 6">JCM 11654</strain>
    </source>
</reference>
<feature type="compositionally biased region" description="Polar residues" evidence="3">
    <location>
        <begin position="11"/>
        <end position="22"/>
    </location>
</feature>
<dbReference type="NCBIfam" id="NF006073">
    <property type="entry name" value="PRK08219.1"/>
    <property type="match status" value="1"/>
</dbReference>
<dbReference type="PROSITE" id="PS00061">
    <property type="entry name" value="ADH_SHORT"/>
    <property type="match status" value="1"/>
</dbReference>
<dbReference type="EMBL" id="RCUY01000009">
    <property type="protein sequence ID" value="RLP82431.1"/>
    <property type="molecule type" value="Genomic_DNA"/>
</dbReference>
<dbReference type="InterPro" id="IPR057326">
    <property type="entry name" value="KR_dom"/>
</dbReference>
<dbReference type="Proteomes" id="UP000269438">
    <property type="component" value="Unassembled WGS sequence"/>
</dbReference>
<accession>A0A3L7AS62</accession>
<evidence type="ECO:0000259" key="4">
    <source>
        <dbReference type="SMART" id="SM00822"/>
    </source>
</evidence>
<organism evidence="5 6">
    <name type="scientific">Mycetocola lacteus</name>
    <dbReference type="NCBI Taxonomy" id="76637"/>
    <lineage>
        <taxon>Bacteria</taxon>
        <taxon>Bacillati</taxon>
        <taxon>Actinomycetota</taxon>
        <taxon>Actinomycetes</taxon>
        <taxon>Micrococcales</taxon>
        <taxon>Microbacteriaceae</taxon>
        <taxon>Mycetocola</taxon>
    </lineage>
</organism>
<dbReference type="Pfam" id="PF00106">
    <property type="entry name" value="adh_short"/>
    <property type="match status" value="1"/>
</dbReference>
<dbReference type="PANTHER" id="PTHR44196">
    <property type="entry name" value="DEHYDROGENASE/REDUCTASE SDR FAMILY MEMBER 7B"/>
    <property type="match status" value="1"/>
</dbReference>
<evidence type="ECO:0000313" key="5">
    <source>
        <dbReference type="EMBL" id="RLP82431.1"/>
    </source>
</evidence>
<comment type="caution">
    <text evidence="5">The sequence shown here is derived from an EMBL/GenBank/DDBJ whole genome shotgun (WGS) entry which is preliminary data.</text>
</comment>
<feature type="domain" description="Ketoreductase" evidence="4">
    <location>
        <begin position="71"/>
        <end position="238"/>
    </location>
</feature>
<dbReference type="Gene3D" id="3.40.50.720">
    <property type="entry name" value="NAD(P)-binding Rossmann-like Domain"/>
    <property type="match status" value="1"/>
</dbReference>
<dbReference type="RefSeq" id="WP_121688957.1">
    <property type="nucleotide sequence ID" value="NZ_RCUY01000009.1"/>
</dbReference>
<dbReference type="SUPFAM" id="SSF51735">
    <property type="entry name" value="NAD(P)-binding Rossmann-fold domains"/>
    <property type="match status" value="1"/>
</dbReference>
<dbReference type="AlphaFoldDB" id="A0A3L7AS62"/>
<evidence type="ECO:0000256" key="2">
    <source>
        <dbReference type="ARBA" id="ARBA00023002"/>
    </source>
</evidence>
<dbReference type="InterPro" id="IPR020904">
    <property type="entry name" value="Sc_DH/Rdtase_CS"/>
</dbReference>
<dbReference type="OrthoDB" id="158573at2"/>
<evidence type="ECO:0000256" key="3">
    <source>
        <dbReference type="SAM" id="MobiDB-lite"/>
    </source>
</evidence>
<dbReference type="PRINTS" id="PR00081">
    <property type="entry name" value="GDHRDH"/>
</dbReference>
<dbReference type="InterPro" id="IPR036291">
    <property type="entry name" value="NAD(P)-bd_dom_sf"/>
</dbReference>
<dbReference type="GO" id="GO:0016020">
    <property type="term" value="C:membrane"/>
    <property type="evidence" value="ECO:0007669"/>
    <property type="project" value="TreeGrafter"/>
</dbReference>
<protein>
    <submittedName>
        <fullName evidence="5">SDR family oxidoreductase</fullName>
    </submittedName>
</protein>
<sequence length="294" mass="30653">MTTPDAFPETSPETDTTALGSVVDTVTATNSAASDTSGTRSADAADSADSIEAAVEGALTVVAASAARPRAVVTGATGGMGLEIVRELARTHGVTALGRSATRLTELDSISGVTTRSVDLTQPDRLATALGDLGPVDVVVHAAAIGDQFSVETASPSDWLTQLTVNVVAASELTRILLPTLREREGTIIFIGSGAGTNPVPGSSVYAASKHALRGLADSLRIEEESHRVRVATVAPGQTDTEMLRGLIDAAEYRPERYIRPESVAQAVRFVVDAPADVHLTDVAVRPRRELSRY</sequence>
<evidence type="ECO:0000256" key="1">
    <source>
        <dbReference type="ARBA" id="ARBA00006484"/>
    </source>
</evidence>
<keyword evidence="6" id="KW-1185">Reference proteome</keyword>
<comment type="similarity">
    <text evidence="1">Belongs to the short-chain dehydrogenases/reductases (SDR) family.</text>
</comment>
<dbReference type="InterPro" id="IPR002347">
    <property type="entry name" value="SDR_fam"/>
</dbReference>
<dbReference type="SMART" id="SM00822">
    <property type="entry name" value="PKS_KR"/>
    <property type="match status" value="1"/>
</dbReference>
<dbReference type="GO" id="GO:0016491">
    <property type="term" value="F:oxidoreductase activity"/>
    <property type="evidence" value="ECO:0007669"/>
    <property type="project" value="UniProtKB-KW"/>
</dbReference>
<keyword evidence="2" id="KW-0560">Oxidoreductase</keyword>
<name>A0A3L7AS62_9MICO</name>
<feature type="region of interest" description="Disordered" evidence="3">
    <location>
        <begin position="1"/>
        <end position="22"/>
    </location>
</feature>
<dbReference type="PANTHER" id="PTHR44196:SF1">
    <property type="entry name" value="DEHYDROGENASE_REDUCTASE SDR FAMILY MEMBER 7B"/>
    <property type="match status" value="1"/>
</dbReference>